<comment type="caution">
    <text evidence="1">The sequence shown here is derived from an EMBL/GenBank/DDBJ whole genome shotgun (WGS) entry which is preliminary data.</text>
</comment>
<evidence type="ECO:0000313" key="2">
    <source>
        <dbReference type="Proteomes" id="UP000821865"/>
    </source>
</evidence>
<dbReference type="Proteomes" id="UP000821865">
    <property type="component" value="Chromosome 9"/>
</dbReference>
<accession>A0ACB8C4P1</accession>
<protein>
    <submittedName>
        <fullName evidence="1">Uncharacterized protein</fullName>
    </submittedName>
</protein>
<name>A0ACB8C4P1_DERSI</name>
<dbReference type="EMBL" id="CM023478">
    <property type="protein sequence ID" value="KAH7933785.1"/>
    <property type="molecule type" value="Genomic_DNA"/>
</dbReference>
<evidence type="ECO:0000313" key="1">
    <source>
        <dbReference type="EMBL" id="KAH7933785.1"/>
    </source>
</evidence>
<gene>
    <name evidence="1" type="ORF">HPB49_017249</name>
</gene>
<sequence length="672" mass="73205">MSKTSRKFQSSRASASIPAVQAEQCPQPAVQNAATVMKAPEPSAILSQITSPAEQVPVETRPSTLPAVAVFLGAAFSAFLLALVLVALLGSARAGRSSRNVSSFCCSNEAFVVLSVINSSIEPCEDFYAYVCSRVDAGTANYLSSAFRSTTYRGLLQSSAVGSGRTASGRMLASLNNRFQNGGTHFGEDVADFVTAILSSGLADQQMNSSRMVRFFADLSLKYGLPAVISFSVGKAGTALTIERNDDCFSDDSYKSSATPGLHAVNEALNVSVTIDQLAHIEGNLMKPRRTSAPETVSQESHISPFASLSESHWAAIMNDVILPAYPNVTTVVFQKGDNLNDILSVLINIHSQPAAVAYAIVCTALTTRDRIDNSEPGQLMEISCHVLDICEIEERLVIDAIQNVHMENHIRSAFAETRTNVIERAKGHPMFHGTSQQELTDELNKVSLMLPKEIVVSDVPFPAVSKTFAANLLKARSYVYEVRKAKAARKVPSADSLFLPTLVRHGDVIYFPTNLYVLLNQSPDFNGALDIPTFRLDMAVQMWSFLLERRWSPKTRENIDARLKCFRKMYFNDSADEDSLKTATAALSVRSSVDDAVTPQWHIIETVNNTKMSVARLVYLMWVYNQCTSVPGTMSPVNVNTVLRNSPAFGHAFGCSKGSPMTEPNCCLESC</sequence>
<keyword evidence="2" id="KW-1185">Reference proteome</keyword>
<proteinExistence type="predicted"/>
<reference evidence="1" key="1">
    <citation type="submission" date="2020-05" db="EMBL/GenBank/DDBJ databases">
        <title>Large-scale comparative analyses of tick genomes elucidate their genetic diversity and vector capacities.</title>
        <authorList>
            <person name="Jia N."/>
            <person name="Wang J."/>
            <person name="Shi W."/>
            <person name="Du L."/>
            <person name="Sun Y."/>
            <person name="Zhan W."/>
            <person name="Jiang J."/>
            <person name="Wang Q."/>
            <person name="Zhang B."/>
            <person name="Ji P."/>
            <person name="Sakyi L.B."/>
            <person name="Cui X."/>
            <person name="Yuan T."/>
            <person name="Jiang B."/>
            <person name="Yang W."/>
            <person name="Lam T.T.-Y."/>
            <person name="Chang Q."/>
            <person name="Ding S."/>
            <person name="Wang X."/>
            <person name="Zhu J."/>
            <person name="Ruan X."/>
            <person name="Zhao L."/>
            <person name="Wei J."/>
            <person name="Que T."/>
            <person name="Du C."/>
            <person name="Cheng J."/>
            <person name="Dai P."/>
            <person name="Han X."/>
            <person name="Huang E."/>
            <person name="Gao Y."/>
            <person name="Liu J."/>
            <person name="Shao H."/>
            <person name="Ye R."/>
            <person name="Li L."/>
            <person name="Wei W."/>
            <person name="Wang X."/>
            <person name="Wang C."/>
            <person name="Yang T."/>
            <person name="Huo Q."/>
            <person name="Li W."/>
            <person name="Guo W."/>
            <person name="Chen H."/>
            <person name="Zhou L."/>
            <person name="Ni X."/>
            <person name="Tian J."/>
            <person name="Zhou Y."/>
            <person name="Sheng Y."/>
            <person name="Liu T."/>
            <person name="Pan Y."/>
            <person name="Xia L."/>
            <person name="Li J."/>
            <person name="Zhao F."/>
            <person name="Cao W."/>
        </authorList>
    </citation>
    <scope>NUCLEOTIDE SEQUENCE</scope>
    <source>
        <strain evidence="1">Dsil-2018</strain>
    </source>
</reference>
<organism evidence="1 2">
    <name type="scientific">Dermacentor silvarum</name>
    <name type="common">Tick</name>
    <dbReference type="NCBI Taxonomy" id="543639"/>
    <lineage>
        <taxon>Eukaryota</taxon>
        <taxon>Metazoa</taxon>
        <taxon>Ecdysozoa</taxon>
        <taxon>Arthropoda</taxon>
        <taxon>Chelicerata</taxon>
        <taxon>Arachnida</taxon>
        <taxon>Acari</taxon>
        <taxon>Parasitiformes</taxon>
        <taxon>Ixodida</taxon>
        <taxon>Ixodoidea</taxon>
        <taxon>Ixodidae</taxon>
        <taxon>Rhipicephalinae</taxon>
        <taxon>Dermacentor</taxon>
    </lineage>
</organism>